<evidence type="ECO:0000259" key="2">
    <source>
        <dbReference type="Pfam" id="PF12172"/>
    </source>
</evidence>
<dbReference type="PANTHER" id="PTHR34075:SF5">
    <property type="entry name" value="BLR3430 PROTEIN"/>
    <property type="match status" value="1"/>
</dbReference>
<sequence>MNVSLARPQPIPTVETIHYWRAAGEGRLELQYCRACTRHQFYPRRFCTQCLSDQLEWVQASGRGRIYTYTVCHVAAHPAFASHVPYAIGMIELDEGVRMLAGIVDADPDRLAVGAPVEVCFERISDDIALPMFRLTGSANARPVPDTGDKP</sequence>
<accession>A0A1K0IMX6</accession>
<evidence type="ECO:0000313" key="3">
    <source>
        <dbReference type="EMBL" id="SCU88181.1"/>
    </source>
</evidence>
<dbReference type="AlphaFoldDB" id="A0A1K0IMX6"/>
<proteinExistence type="predicted"/>
<protein>
    <recommendedName>
        <fullName evidence="4">Zn-ribbon domain-containing OB-fold protein</fullName>
    </recommendedName>
</protein>
<dbReference type="Pfam" id="PF01796">
    <property type="entry name" value="OB_ChsH2_C"/>
    <property type="match status" value="1"/>
</dbReference>
<gene>
    <name evidence="3" type="ORF">CNECB9_4820017</name>
</gene>
<dbReference type="InterPro" id="IPR052513">
    <property type="entry name" value="Thioester_dehydratase-like"/>
</dbReference>
<dbReference type="RefSeq" id="WP_340528359.1">
    <property type="nucleotide sequence ID" value="NZ_FMSH01000426.1"/>
</dbReference>
<feature type="domain" description="ChsH2 rubredoxin-like zinc ribbon" evidence="2">
    <location>
        <begin position="20"/>
        <end position="56"/>
    </location>
</feature>
<dbReference type="InterPro" id="IPR002878">
    <property type="entry name" value="ChsH2_C"/>
</dbReference>
<feature type="domain" description="ChsH2 C-terminal OB-fold" evidence="1">
    <location>
        <begin position="57"/>
        <end position="122"/>
    </location>
</feature>
<organism evidence="3">
    <name type="scientific">Cupriavidus necator</name>
    <name type="common">Alcaligenes eutrophus</name>
    <name type="synonym">Ralstonia eutropha</name>
    <dbReference type="NCBI Taxonomy" id="106590"/>
    <lineage>
        <taxon>Bacteria</taxon>
        <taxon>Pseudomonadati</taxon>
        <taxon>Pseudomonadota</taxon>
        <taxon>Betaproteobacteria</taxon>
        <taxon>Burkholderiales</taxon>
        <taxon>Burkholderiaceae</taxon>
        <taxon>Cupriavidus</taxon>
    </lineage>
</organism>
<dbReference type="InterPro" id="IPR022002">
    <property type="entry name" value="ChsH2_Znr"/>
</dbReference>
<dbReference type="PANTHER" id="PTHR34075">
    <property type="entry name" value="BLR3430 PROTEIN"/>
    <property type="match status" value="1"/>
</dbReference>
<dbReference type="SUPFAM" id="SSF50249">
    <property type="entry name" value="Nucleic acid-binding proteins"/>
    <property type="match status" value="1"/>
</dbReference>
<name>A0A1K0IMX6_CUPNE</name>
<dbReference type="InterPro" id="IPR012340">
    <property type="entry name" value="NA-bd_OB-fold"/>
</dbReference>
<dbReference type="Gene3D" id="6.10.30.10">
    <property type="match status" value="1"/>
</dbReference>
<dbReference type="EMBL" id="FMSH01000426">
    <property type="protein sequence ID" value="SCU88181.1"/>
    <property type="molecule type" value="Genomic_DNA"/>
</dbReference>
<dbReference type="Pfam" id="PF12172">
    <property type="entry name" value="zf-ChsH2"/>
    <property type="match status" value="1"/>
</dbReference>
<reference evidence="3" key="1">
    <citation type="submission" date="2016-09" db="EMBL/GenBank/DDBJ databases">
        <authorList>
            <person name="Capua I."/>
            <person name="De Benedictis P."/>
            <person name="Joannis T."/>
            <person name="Lombin L.H."/>
            <person name="Cattoli G."/>
        </authorList>
    </citation>
    <scope>NUCLEOTIDE SEQUENCE</scope>
    <source>
        <strain evidence="3">B9</strain>
    </source>
</reference>
<evidence type="ECO:0000259" key="1">
    <source>
        <dbReference type="Pfam" id="PF01796"/>
    </source>
</evidence>
<evidence type="ECO:0008006" key="4">
    <source>
        <dbReference type="Google" id="ProtNLM"/>
    </source>
</evidence>